<evidence type="ECO:0000313" key="10">
    <source>
        <dbReference type="Proteomes" id="UP000256913"/>
    </source>
</evidence>
<proteinExistence type="predicted"/>
<dbReference type="InterPro" id="IPR007348">
    <property type="entry name" value="CopC_dom"/>
</dbReference>
<dbReference type="PANTHER" id="PTHR34820">
    <property type="entry name" value="INNER MEMBRANE PROTEIN YEBZ"/>
    <property type="match status" value="1"/>
</dbReference>
<dbReference type="EMBL" id="QUMQ01000001">
    <property type="protein sequence ID" value="REG00749.1"/>
    <property type="molecule type" value="Genomic_DNA"/>
</dbReference>
<comment type="subcellular location">
    <subcellularLocation>
        <location evidence="1">Cell envelope</location>
    </subcellularLocation>
</comment>
<organism evidence="9 10">
    <name type="scientific">Asanoa ferruginea</name>
    <dbReference type="NCBI Taxonomy" id="53367"/>
    <lineage>
        <taxon>Bacteria</taxon>
        <taxon>Bacillati</taxon>
        <taxon>Actinomycetota</taxon>
        <taxon>Actinomycetes</taxon>
        <taxon>Micromonosporales</taxon>
        <taxon>Micromonosporaceae</taxon>
        <taxon>Asanoa</taxon>
    </lineage>
</organism>
<feature type="compositionally biased region" description="Low complexity" evidence="5">
    <location>
        <begin position="133"/>
        <end position="143"/>
    </location>
</feature>
<evidence type="ECO:0000313" key="9">
    <source>
        <dbReference type="EMBL" id="REG00749.1"/>
    </source>
</evidence>
<dbReference type="Pfam" id="PF04234">
    <property type="entry name" value="CopC"/>
    <property type="match status" value="1"/>
</dbReference>
<sequence length="193" mass="19142">MRRYAAAMAALLVGLVVVVAPATPASAHTKLSKAVPAAKATVTKPLETVTLTFSGLIKQAGTKVVVTGADGSAYQVDGAKALDKTITQPVSPLGVGVITVAWQTVSGDGHKISGSYTFTNKYAPPAPSPSPSPSAASPSPVSAAASPTAVTVPVAAIDEGGMSPVGLAAAGAGAVVVLAILVLVLLRRRRPRS</sequence>
<evidence type="ECO:0000256" key="5">
    <source>
        <dbReference type="SAM" id="MobiDB-lite"/>
    </source>
</evidence>
<keyword evidence="6" id="KW-0812">Transmembrane</keyword>
<keyword evidence="2" id="KW-0479">Metal-binding</keyword>
<evidence type="ECO:0000256" key="3">
    <source>
        <dbReference type="ARBA" id="ARBA00022729"/>
    </source>
</evidence>
<feature type="chain" id="PRO_5017594395" description="CopC domain-containing protein" evidence="7">
    <location>
        <begin position="28"/>
        <end position="193"/>
    </location>
</feature>
<dbReference type="GO" id="GO:0042597">
    <property type="term" value="C:periplasmic space"/>
    <property type="evidence" value="ECO:0007669"/>
    <property type="project" value="InterPro"/>
</dbReference>
<dbReference type="GO" id="GO:0030313">
    <property type="term" value="C:cell envelope"/>
    <property type="evidence" value="ECO:0007669"/>
    <property type="project" value="UniProtKB-SubCell"/>
</dbReference>
<dbReference type="AlphaFoldDB" id="A0A3D9ZTN2"/>
<dbReference type="OrthoDB" id="5242236at2"/>
<keyword evidence="10" id="KW-1185">Reference proteome</keyword>
<evidence type="ECO:0000256" key="6">
    <source>
        <dbReference type="SAM" id="Phobius"/>
    </source>
</evidence>
<feature type="region of interest" description="Disordered" evidence="5">
    <location>
        <begin position="124"/>
        <end position="143"/>
    </location>
</feature>
<dbReference type="GO" id="GO:0005886">
    <property type="term" value="C:plasma membrane"/>
    <property type="evidence" value="ECO:0007669"/>
    <property type="project" value="TreeGrafter"/>
</dbReference>
<dbReference type="RefSeq" id="WP_116072489.1">
    <property type="nucleotide sequence ID" value="NZ_BONB01000009.1"/>
</dbReference>
<evidence type="ECO:0000256" key="4">
    <source>
        <dbReference type="ARBA" id="ARBA00023008"/>
    </source>
</evidence>
<dbReference type="InterPro" id="IPR032694">
    <property type="entry name" value="CopC/D"/>
</dbReference>
<dbReference type="GO" id="GO:0005507">
    <property type="term" value="F:copper ion binding"/>
    <property type="evidence" value="ECO:0007669"/>
    <property type="project" value="InterPro"/>
</dbReference>
<gene>
    <name evidence="9" type="ORF">DFJ67_6806</name>
</gene>
<evidence type="ECO:0000256" key="2">
    <source>
        <dbReference type="ARBA" id="ARBA00022723"/>
    </source>
</evidence>
<keyword evidence="6" id="KW-0472">Membrane</keyword>
<dbReference type="GO" id="GO:0006825">
    <property type="term" value="P:copper ion transport"/>
    <property type="evidence" value="ECO:0007669"/>
    <property type="project" value="InterPro"/>
</dbReference>
<dbReference type="PANTHER" id="PTHR34820:SF4">
    <property type="entry name" value="INNER MEMBRANE PROTEIN YEBZ"/>
    <property type="match status" value="1"/>
</dbReference>
<keyword evidence="3 7" id="KW-0732">Signal</keyword>
<dbReference type="InterPro" id="IPR014755">
    <property type="entry name" value="Cu-Rt/internalin_Ig-like"/>
</dbReference>
<dbReference type="InterPro" id="IPR014756">
    <property type="entry name" value="Ig_E-set"/>
</dbReference>
<comment type="caution">
    <text evidence="9">The sequence shown here is derived from an EMBL/GenBank/DDBJ whole genome shotgun (WGS) entry which is preliminary data.</text>
</comment>
<evidence type="ECO:0000259" key="8">
    <source>
        <dbReference type="Pfam" id="PF04234"/>
    </source>
</evidence>
<keyword evidence="4" id="KW-0186">Copper</keyword>
<feature type="transmembrane region" description="Helical" evidence="6">
    <location>
        <begin position="165"/>
        <end position="186"/>
    </location>
</feature>
<evidence type="ECO:0000256" key="1">
    <source>
        <dbReference type="ARBA" id="ARBA00004196"/>
    </source>
</evidence>
<dbReference type="Proteomes" id="UP000256913">
    <property type="component" value="Unassembled WGS sequence"/>
</dbReference>
<accession>A0A3D9ZTN2</accession>
<dbReference type="Gene3D" id="2.60.40.1220">
    <property type="match status" value="1"/>
</dbReference>
<evidence type="ECO:0000256" key="7">
    <source>
        <dbReference type="SAM" id="SignalP"/>
    </source>
</evidence>
<dbReference type="SUPFAM" id="SSF81296">
    <property type="entry name" value="E set domains"/>
    <property type="match status" value="1"/>
</dbReference>
<keyword evidence="6" id="KW-1133">Transmembrane helix</keyword>
<dbReference type="GO" id="GO:0046688">
    <property type="term" value="P:response to copper ion"/>
    <property type="evidence" value="ECO:0007669"/>
    <property type="project" value="InterPro"/>
</dbReference>
<name>A0A3D9ZTN2_9ACTN</name>
<feature type="domain" description="CopC" evidence="8">
    <location>
        <begin position="28"/>
        <end position="119"/>
    </location>
</feature>
<protein>
    <recommendedName>
        <fullName evidence="8">CopC domain-containing protein</fullName>
    </recommendedName>
</protein>
<feature type="signal peptide" evidence="7">
    <location>
        <begin position="1"/>
        <end position="27"/>
    </location>
</feature>
<reference evidence="9 10" key="1">
    <citation type="submission" date="2018-08" db="EMBL/GenBank/DDBJ databases">
        <title>Sequencing the genomes of 1000 actinobacteria strains.</title>
        <authorList>
            <person name="Klenk H.-P."/>
        </authorList>
    </citation>
    <scope>NUCLEOTIDE SEQUENCE [LARGE SCALE GENOMIC DNA]</scope>
    <source>
        <strain evidence="9 10">DSM 44099</strain>
    </source>
</reference>